<evidence type="ECO:0000259" key="15">
    <source>
        <dbReference type="PROSITE" id="PS50880"/>
    </source>
</evidence>
<dbReference type="Pfam" id="PF08275">
    <property type="entry name" value="DNAG_N"/>
    <property type="match status" value="1"/>
</dbReference>
<dbReference type="InterPro" id="IPR002694">
    <property type="entry name" value="Znf_CHC2"/>
</dbReference>
<dbReference type="InterPro" id="IPR013264">
    <property type="entry name" value="DNAG_N"/>
</dbReference>
<evidence type="ECO:0000313" key="17">
    <source>
        <dbReference type="Proteomes" id="UP000034917"/>
    </source>
</evidence>
<dbReference type="FunFam" id="3.90.980.10:FF:000001">
    <property type="entry name" value="DNA primase"/>
    <property type="match status" value="1"/>
</dbReference>
<dbReference type="InterPro" id="IPR037068">
    <property type="entry name" value="DNA_primase_core_N_sf"/>
</dbReference>
<dbReference type="Gene3D" id="3.90.980.10">
    <property type="entry name" value="DNA primase, catalytic core, N-terminal domain"/>
    <property type="match status" value="1"/>
</dbReference>
<protein>
    <recommendedName>
        <fullName evidence="12 13">DNA primase</fullName>
        <ecNumber evidence="12">2.7.7.101</ecNumber>
    </recommendedName>
</protein>
<feature type="zinc finger region" description="CHC2-type" evidence="14">
    <location>
        <begin position="35"/>
        <end position="60"/>
    </location>
</feature>
<evidence type="ECO:0000256" key="5">
    <source>
        <dbReference type="ARBA" id="ARBA00022705"/>
    </source>
</evidence>
<dbReference type="SUPFAM" id="SSF56731">
    <property type="entry name" value="DNA primase core"/>
    <property type="match status" value="1"/>
</dbReference>
<dbReference type="Gene3D" id="1.10.860.10">
    <property type="entry name" value="DNAb Helicase, Chain A"/>
    <property type="match status" value="1"/>
</dbReference>
<evidence type="ECO:0000313" key="16">
    <source>
        <dbReference type="EMBL" id="KKQ25850.1"/>
    </source>
</evidence>
<dbReference type="GO" id="GO:0006269">
    <property type="term" value="P:DNA replication, synthesis of primer"/>
    <property type="evidence" value="ECO:0007669"/>
    <property type="project" value="UniProtKB-UniRule"/>
</dbReference>
<dbReference type="GO" id="GO:0000428">
    <property type="term" value="C:DNA-directed RNA polymerase complex"/>
    <property type="evidence" value="ECO:0007669"/>
    <property type="project" value="UniProtKB-KW"/>
</dbReference>
<keyword evidence="10 12" id="KW-0238">DNA-binding</keyword>
<dbReference type="Pfam" id="PF13155">
    <property type="entry name" value="Toprim_2"/>
    <property type="match status" value="1"/>
</dbReference>
<dbReference type="EMBL" id="LBSV01000005">
    <property type="protein sequence ID" value="KKQ25850.1"/>
    <property type="molecule type" value="Genomic_DNA"/>
</dbReference>
<proteinExistence type="inferred from homology"/>
<comment type="similarity">
    <text evidence="12 13">Belongs to the DnaG primase family.</text>
</comment>
<keyword evidence="1 12" id="KW-0240">DNA-directed RNA polymerase</keyword>
<dbReference type="HAMAP" id="MF_00974">
    <property type="entry name" value="DNA_primase_DnaG"/>
    <property type="match status" value="1"/>
</dbReference>
<organism evidence="16 17">
    <name type="scientific">Candidatus Roizmanbacteria bacterium GW2011_GWC2_37_13</name>
    <dbReference type="NCBI Taxonomy" id="1618486"/>
    <lineage>
        <taxon>Bacteria</taxon>
        <taxon>Candidatus Roizmaniibacteriota</taxon>
    </lineage>
</organism>
<dbReference type="AlphaFoldDB" id="A0A0G0GIB1"/>
<dbReference type="SMART" id="SM00493">
    <property type="entry name" value="TOPRIM"/>
    <property type="match status" value="1"/>
</dbReference>
<keyword evidence="3 12" id="KW-0808">Transferase</keyword>
<evidence type="ECO:0000256" key="1">
    <source>
        <dbReference type="ARBA" id="ARBA00022478"/>
    </source>
</evidence>
<dbReference type="InterPro" id="IPR019475">
    <property type="entry name" value="DNA_primase_DnaB-bd"/>
</dbReference>
<dbReference type="PATRIC" id="fig|1618486.3.peg.485"/>
<dbReference type="SUPFAM" id="SSF57783">
    <property type="entry name" value="Zinc beta-ribbon"/>
    <property type="match status" value="1"/>
</dbReference>
<dbReference type="PANTHER" id="PTHR30313:SF2">
    <property type="entry name" value="DNA PRIMASE"/>
    <property type="match status" value="1"/>
</dbReference>
<keyword evidence="6 13" id="KW-0479">Metal-binding</keyword>
<dbReference type="InterPro" id="IPR030846">
    <property type="entry name" value="DnaG_bac"/>
</dbReference>
<comment type="function">
    <text evidence="12 13">RNA polymerase that catalyzes the synthesis of short RNA molecules used as primers for DNA polymerase during DNA replication.</text>
</comment>
<keyword evidence="9" id="KW-0460">Magnesium</keyword>
<dbReference type="EC" id="2.7.7.101" evidence="12"/>
<evidence type="ECO:0000256" key="7">
    <source>
        <dbReference type="ARBA" id="ARBA00022771"/>
    </source>
</evidence>
<dbReference type="InterPro" id="IPR034151">
    <property type="entry name" value="TOPRIM_DnaG_bac"/>
</dbReference>
<evidence type="ECO:0000256" key="10">
    <source>
        <dbReference type="ARBA" id="ARBA00023125"/>
    </source>
</evidence>
<dbReference type="NCBIfam" id="TIGR01391">
    <property type="entry name" value="dnaG"/>
    <property type="match status" value="1"/>
</dbReference>
<dbReference type="GO" id="GO:0003677">
    <property type="term" value="F:DNA binding"/>
    <property type="evidence" value="ECO:0007669"/>
    <property type="project" value="UniProtKB-KW"/>
</dbReference>
<evidence type="ECO:0000256" key="2">
    <source>
        <dbReference type="ARBA" id="ARBA00022515"/>
    </source>
</evidence>
<dbReference type="Gene3D" id="3.40.1360.10">
    <property type="match status" value="1"/>
</dbReference>
<dbReference type="SMART" id="SM00400">
    <property type="entry name" value="ZnF_CHCC"/>
    <property type="match status" value="1"/>
</dbReference>
<accession>A0A0G0GIB1</accession>
<evidence type="ECO:0000256" key="3">
    <source>
        <dbReference type="ARBA" id="ARBA00022679"/>
    </source>
</evidence>
<gene>
    <name evidence="12" type="primary">dnaG</name>
    <name evidence="16" type="ORF">US40_C0005G0020</name>
</gene>
<evidence type="ECO:0000256" key="9">
    <source>
        <dbReference type="ARBA" id="ARBA00022842"/>
    </source>
</evidence>
<dbReference type="PROSITE" id="PS50880">
    <property type="entry name" value="TOPRIM"/>
    <property type="match status" value="1"/>
</dbReference>
<keyword evidence="4 12" id="KW-0548">Nucleotidyltransferase</keyword>
<dbReference type="Proteomes" id="UP000034917">
    <property type="component" value="Unassembled WGS sequence"/>
</dbReference>
<comment type="cofactor">
    <cofactor evidence="13 14">
        <name>Zn(2+)</name>
        <dbReference type="ChEBI" id="CHEBI:29105"/>
    </cofactor>
    <text evidence="13 14">Binds 1 zinc ion per monomer.</text>
</comment>
<dbReference type="InterPro" id="IPR050219">
    <property type="entry name" value="DnaG_primase"/>
</dbReference>
<evidence type="ECO:0000256" key="12">
    <source>
        <dbReference type="HAMAP-Rule" id="MF_00974"/>
    </source>
</evidence>
<dbReference type="Pfam" id="PF01807">
    <property type="entry name" value="Zn_ribbon_DnaG"/>
    <property type="match status" value="1"/>
</dbReference>
<evidence type="ECO:0000256" key="14">
    <source>
        <dbReference type="PIRSR" id="PIRSR002811-1"/>
    </source>
</evidence>
<dbReference type="PANTHER" id="PTHR30313">
    <property type="entry name" value="DNA PRIMASE"/>
    <property type="match status" value="1"/>
</dbReference>
<keyword evidence="7 14" id="KW-0863">Zinc-finger</keyword>
<dbReference type="PIRSF" id="PIRSF002811">
    <property type="entry name" value="DnaG"/>
    <property type="match status" value="1"/>
</dbReference>
<comment type="subunit">
    <text evidence="12">Monomer. Interacts with DnaB.</text>
</comment>
<evidence type="ECO:0000256" key="13">
    <source>
        <dbReference type="PIRNR" id="PIRNR002811"/>
    </source>
</evidence>
<dbReference type="CDD" id="cd03364">
    <property type="entry name" value="TOPRIM_DnaG_primases"/>
    <property type="match status" value="1"/>
</dbReference>
<sequence>MDNPVEEIKKRLDIVEYIGSFIPLKKAGRNFKAVCPFHSEKTPSFVVSPERQIWHCFGACGEGGDVVKFLMKWENITFIEALKELAQKTGVILKKISFEDKVWRKRERYFNMNNLTAEFFEYLLNKTKFGEKGIDYLKNRSIKLATVKKFQLGYAPSSWDSLRLFLKKKKFEEEEIYENGLLVKSEGGSYYDRFRGRLMFPIKDSRNFIIGFSGRSLDEKDKQAKYINTPETPIYHKRETLFGINLAKETIKKDKNAYIVEGEFDMIIPYQNGFTSFVAIKGTALTNEQLMLLKRYTDKITLALDADVAGEESTRRGIEEAEKLDLEVRIVELPIGKDPDEAVRTDMKAFKKAISKPIPIYDFLIEMAKKKYPENTSFDKKRIGDEVIPFIERITNPIVRSHYVKKIAALLGVSESSIEAIMSRIKRKKKQLDSFKPNFQSRQKEEREVVIEKYLLSYVFQSNNPNETSNEIFSIINWDNFYLLPHQKIGKIFLESQKDKQNKFNLNSFVSKLAPELRQIFDELYLSASLEQNLSSENILKLALEIKSFYLKREIKKILTDEVEGDKKNELLSLSKNLKEVEKKLLT</sequence>
<dbReference type="InterPro" id="IPR006171">
    <property type="entry name" value="TOPRIM_dom"/>
</dbReference>
<comment type="catalytic activity">
    <reaction evidence="12">
        <text>ssDNA + n NTP = ssDNA/pppN(pN)n-1 hybrid + (n-1) diphosphate.</text>
        <dbReference type="EC" id="2.7.7.101"/>
    </reaction>
</comment>
<dbReference type="Pfam" id="PF10410">
    <property type="entry name" value="DnaB_bind"/>
    <property type="match status" value="1"/>
</dbReference>
<dbReference type="InterPro" id="IPR006295">
    <property type="entry name" value="DNA_primase_DnaG"/>
</dbReference>
<feature type="domain" description="Toprim" evidence="15">
    <location>
        <begin position="255"/>
        <end position="336"/>
    </location>
</feature>
<evidence type="ECO:0000256" key="4">
    <source>
        <dbReference type="ARBA" id="ARBA00022695"/>
    </source>
</evidence>
<comment type="caution">
    <text evidence="12">Lacks conserved residue(s) required for the propagation of feature annotation.</text>
</comment>
<keyword evidence="5 12" id="KW-0235">DNA replication</keyword>
<dbReference type="GO" id="GO:1990077">
    <property type="term" value="C:primosome complex"/>
    <property type="evidence" value="ECO:0007669"/>
    <property type="project" value="UniProtKB-KW"/>
</dbReference>
<name>A0A0G0GIB1_9BACT</name>
<keyword evidence="11 12" id="KW-0804">Transcription</keyword>
<dbReference type="InterPro" id="IPR036977">
    <property type="entry name" value="DNA_primase_Znf_CHC2"/>
</dbReference>
<evidence type="ECO:0000256" key="11">
    <source>
        <dbReference type="ARBA" id="ARBA00023163"/>
    </source>
</evidence>
<dbReference type="FunFam" id="3.90.580.10:FF:000001">
    <property type="entry name" value="DNA primase"/>
    <property type="match status" value="1"/>
</dbReference>
<keyword evidence="2 12" id="KW-0639">Primosome</keyword>
<comment type="caution">
    <text evidence="16">The sequence shown here is derived from an EMBL/GenBank/DDBJ whole genome shotgun (WGS) entry which is preliminary data.</text>
</comment>
<keyword evidence="8 13" id="KW-0862">Zinc</keyword>
<evidence type="ECO:0000256" key="6">
    <source>
        <dbReference type="ARBA" id="ARBA00022723"/>
    </source>
</evidence>
<dbReference type="Gene3D" id="3.90.580.10">
    <property type="entry name" value="Zinc finger, CHC2-type domain"/>
    <property type="match status" value="1"/>
</dbReference>
<evidence type="ECO:0000256" key="8">
    <source>
        <dbReference type="ARBA" id="ARBA00022833"/>
    </source>
</evidence>
<dbReference type="GO" id="GO:0005737">
    <property type="term" value="C:cytoplasm"/>
    <property type="evidence" value="ECO:0007669"/>
    <property type="project" value="TreeGrafter"/>
</dbReference>
<dbReference type="GO" id="GO:0003899">
    <property type="term" value="F:DNA-directed RNA polymerase activity"/>
    <property type="evidence" value="ECO:0007669"/>
    <property type="project" value="UniProtKB-UniRule"/>
</dbReference>
<dbReference type="InterPro" id="IPR016136">
    <property type="entry name" value="DNA_helicase_N/primase_C"/>
</dbReference>
<reference evidence="16 17" key="1">
    <citation type="journal article" date="2015" name="Nature">
        <title>rRNA introns, odd ribosomes, and small enigmatic genomes across a large radiation of phyla.</title>
        <authorList>
            <person name="Brown C.T."/>
            <person name="Hug L.A."/>
            <person name="Thomas B.C."/>
            <person name="Sharon I."/>
            <person name="Castelle C.J."/>
            <person name="Singh A."/>
            <person name="Wilkins M.J."/>
            <person name="Williams K.H."/>
            <person name="Banfield J.F."/>
        </authorList>
    </citation>
    <scope>NUCLEOTIDE SEQUENCE [LARGE SCALE GENOMIC DNA]</scope>
</reference>
<dbReference type="GO" id="GO:0008270">
    <property type="term" value="F:zinc ion binding"/>
    <property type="evidence" value="ECO:0007669"/>
    <property type="project" value="UniProtKB-KW"/>
</dbReference>